<dbReference type="InterPro" id="IPR011075">
    <property type="entry name" value="TetR_C"/>
</dbReference>
<feature type="domain" description="HTH tetR-type" evidence="10">
    <location>
        <begin position="405"/>
        <end position="465"/>
    </location>
</feature>
<keyword evidence="5 8" id="KW-0238">DNA-binding</keyword>
<comment type="caution">
    <text evidence="11">The sequence shown here is derived from an EMBL/GenBank/DDBJ whole genome shotgun (WGS) entry which is preliminary data.</text>
</comment>
<feature type="transmembrane region" description="Helical" evidence="9">
    <location>
        <begin position="174"/>
        <end position="191"/>
    </location>
</feature>
<evidence type="ECO:0000256" key="5">
    <source>
        <dbReference type="ARBA" id="ARBA00023125"/>
    </source>
</evidence>
<dbReference type="EMBL" id="RKHY01000001">
    <property type="protein sequence ID" value="ROS44172.1"/>
    <property type="molecule type" value="Genomic_DNA"/>
</dbReference>
<dbReference type="Gene3D" id="1.10.357.10">
    <property type="entry name" value="Tetracycline Repressor, domain 2"/>
    <property type="match status" value="1"/>
</dbReference>
<comment type="subcellular location">
    <subcellularLocation>
        <location evidence="1">Membrane</location>
        <topology evidence="1">Multi-pass membrane protein</topology>
    </subcellularLocation>
</comment>
<evidence type="ECO:0000256" key="6">
    <source>
        <dbReference type="ARBA" id="ARBA00023136"/>
    </source>
</evidence>
<evidence type="ECO:0000256" key="7">
    <source>
        <dbReference type="ARBA" id="ARBA00023163"/>
    </source>
</evidence>
<dbReference type="SUPFAM" id="SSF46689">
    <property type="entry name" value="Homeodomain-like"/>
    <property type="match status" value="1"/>
</dbReference>
<sequence length="591" mass="59419">MTRRWPAALVLAVIAGALAGASGVALIQTVAECRWLLHGAPVPVVLLAPAVAALAYGPLLAVCAPEAGGGGVPQVRRALATAEPLRPRVAGVKGIAAGLTLGSGGSAGSEGPIIHISAALGSALVRLPRVPATLVRSTVASAVAGGVAGSFQAPMAGVVLVVEVLLTGVSPLELAAIVAGAVSGTTVAWALPGEPLRLPGPDIAGFGPHLATVPVALLAGVAGVLLIWSLHVVRRAADLVWRWSEWARPAVGGVLMGAAVLAVPQVGGIGQDVITHTARGSGSTGALLLLAAAKILATSVTLGVGGVGGTVGPTLFVGAAVGAAFPVPGAAVVGMAACLAAGARAPATAVVLSAELSGPGLLSSLVPAAVIGWVVALLLSGGSIFDPGRVARRGTGRSFMAGVRQFDERVALERALDVFAERGFRATSMLDLAAGTGVQRGSLYHAYGGKEEIFLRAFGEYTDRFLAGARDALNGPDKRTALLSFFDYCIAMFSAGSPSRGCLSTRTAVEAATDSPRVETAVRVMLDKLEDLVHDALVTIDDGAELAADTRAVARLVVTTTRGIAVLERVDHTPDELHAIAETLVTTLVGR</sequence>
<feature type="DNA-binding region" description="H-T-H motif" evidence="8">
    <location>
        <begin position="428"/>
        <end position="447"/>
    </location>
</feature>
<evidence type="ECO:0000256" key="9">
    <source>
        <dbReference type="SAM" id="Phobius"/>
    </source>
</evidence>
<accession>A0A3N2H5H2</accession>
<feature type="transmembrane region" description="Helical" evidence="9">
    <location>
        <begin position="286"/>
        <end position="308"/>
    </location>
</feature>
<keyword evidence="3 9" id="KW-1133">Transmembrane helix</keyword>
<evidence type="ECO:0000256" key="3">
    <source>
        <dbReference type="ARBA" id="ARBA00022989"/>
    </source>
</evidence>
<dbReference type="GO" id="GO:0015108">
    <property type="term" value="F:chloride transmembrane transporter activity"/>
    <property type="evidence" value="ECO:0007669"/>
    <property type="project" value="InterPro"/>
</dbReference>
<dbReference type="InterPro" id="IPR009057">
    <property type="entry name" value="Homeodomain-like_sf"/>
</dbReference>
<protein>
    <submittedName>
        <fullName evidence="11">TetR family transcriptional regulator</fullName>
    </submittedName>
</protein>
<dbReference type="InterPro" id="IPR014743">
    <property type="entry name" value="Cl-channel_core"/>
</dbReference>
<dbReference type="Pfam" id="PF00440">
    <property type="entry name" value="TetR_N"/>
    <property type="match status" value="1"/>
</dbReference>
<evidence type="ECO:0000313" key="12">
    <source>
        <dbReference type="Proteomes" id="UP000274843"/>
    </source>
</evidence>
<feature type="transmembrane region" description="Helical" evidence="9">
    <location>
        <begin position="362"/>
        <end position="385"/>
    </location>
</feature>
<dbReference type="PANTHER" id="PTHR47506:SF1">
    <property type="entry name" value="HTH-TYPE TRANSCRIPTIONAL REGULATOR YJDC"/>
    <property type="match status" value="1"/>
</dbReference>
<evidence type="ECO:0000256" key="4">
    <source>
        <dbReference type="ARBA" id="ARBA00023015"/>
    </source>
</evidence>
<feature type="transmembrane region" description="Helical" evidence="9">
    <location>
        <begin position="139"/>
        <end position="162"/>
    </location>
</feature>
<dbReference type="PANTHER" id="PTHR47506">
    <property type="entry name" value="TRANSCRIPTIONAL REGULATORY PROTEIN"/>
    <property type="match status" value="1"/>
</dbReference>
<dbReference type="InterPro" id="IPR001807">
    <property type="entry name" value="ClC"/>
</dbReference>
<dbReference type="SUPFAM" id="SSF48498">
    <property type="entry name" value="Tetracyclin repressor-like, C-terminal domain"/>
    <property type="match status" value="1"/>
</dbReference>
<evidence type="ECO:0000313" key="11">
    <source>
        <dbReference type="EMBL" id="ROS44172.1"/>
    </source>
</evidence>
<evidence type="ECO:0000256" key="8">
    <source>
        <dbReference type="PROSITE-ProRule" id="PRU00335"/>
    </source>
</evidence>
<dbReference type="InterPro" id="IPR001647">
    <property type="entry name" value="HTH_TetR"/>
</dbReference>
<proteinExistence type="predicted"/>
<evidence type="ECO:0000259" key="10">
    <source>
        <dbReference type="PROSITE" id="PS50977"/>
    </source>
</evidence>
<feature type="transmembrane region" description="Helical" evidence="9">
    <location>
        <begin position="211"/>
        <end position="234"/>
    </location>
</feature>
<gene>
    <name evidence="11" type="ORF">EDD35_6602</name>
</gene>
<keyword evidence="4" id="KW-0805">Transcription regulation</keyword>
<reference evidence="11 12" key="1">
    <citation type="submission" date="2018-11" db="EMBL/GenBank/DDBJ databases">
        <title>Sequencing the genomes of 1000 actinobacteria strains.</title>
        <authorList>
            <person name="Klenk H.-P."/>
        </authorList>
    </citation>
    <scope>NUCLEOTIDE SEQUENCE [LARGE SCALE GENOMIC DNA]</scope>
    <source>
        <strain evidence="11 12">DSM 44348</strain>
    </source>
</reference>
<dbReference type="SUPFAM" id="SSF81340">
    <property type="entry name" value="Clc chloride channel"/>
    <property type="match status" value="1"/>
</dbReference>
<keyword evidence="6 9" id="KW-0472">Membrane</keyword>
<name>A0A3N2H5H2_9PSEU</name>
<evidence type="ECO:0000256" key="1">
    <source>
        <dbReference type="ARBA" id="ARBA00004141"/>
    </source>
</evidence>
<dbReference type="Pfam" id="PF00654">
    <property type="entry name" value="Voltage_CLC"/>
    <property type="match status" value="1"/>
</dbReference>
<dbReference type="GO" id="GO:0016020">
    <property type="term" value="C:membrane"/>
    <property type="evidence" value="ECO:0007669"/>
    <property type="project" value="UniProtKB-SubCell"/>
</dbReference>
<feature type="transmembrane region" description="Helical" evidence="9">
    <location>
        <begin position="315"/>
        <end position="342"/>
    </location>
</feature>
<keyword evidence="12" id="KW-1185">Reference proteome</keyword>
<dbReference type="Proteomes" id="UP000274843">
    <property type="component" value="Unassembled WGS sequence"/>
</dbReference>
<dbReference type="Gene3D" id="1.10.10.60">
    <property type="entry name" value="Homeodomain-like"/>
    <property type="match status" value="1"/>
</dbReference>
<feature type="transmembrane region" description="Helical" evidence="9">
    <location>
        <begin position="246"/>
        <end position="266"/>
    </location>
</feature>
<keyword evidence="2 9" id="KW-0812">Transmembrane</keyword>
<dbReference type="GO" id="GO:0003677">
    <property type="term" value="F:DNA binding"/>
    <property type="evidence" value="ECO:0007669"/>
    <property type="project" value="UniProtKB-UniRule"/>
</dbReference>
<dbReference type="PRINTS" id="PR00762">
    <property type="entry name" value="CLCHANNEL"/>
</dbReference>
<dbReference type="Gene3D" id="1.10.3080.10">
    <property type="entry name" value="Clc chloride channel"/>
    <property type="match status" value="1"/>
</dbReference>
<dbReference type="PRINTS" id="PR00455">
    <property type="entry name" value="HTHTETR"/>
</dbReference>
<dbReference type="AlphaFoldDB" id="A0A3N2H5H2"/>
<evidence type="ECO:0000256" key="2">
    <source>
        <dbReference type="ARBA" id="ARBA00022692"/>
    </source>
</evidence>
<dbReference type="InterPro" id="IPR036271">
    <property type="entry name" value="Tet_transcr_reg_TetR-rel_C_sf"/>
</dbReference>
<organism evidence="11 12">
    <name type="scientific">Amycolatopsis thermoflava</name>
    <dbReference type="NCBI Taxonomy" id="84480"/>
    <lineage>
        <taxon>Bacteria</taxon>
        <taxon>Bacillati</taxon>
        <taxon>Actinomycetota</taxon>
        <taxon>Actinomycetes</taxon>
        <taxon>Pseudonocardiales</taxon>
        <taxon>Pseudonocardiaceae</taxon>
        <taxon>Amycolatopsis</taxon>
        <taxon>Amycolatopsis methanolica group</taxon>
    </lineage>
</organism>
<dbReference type="Pfam" id="PF16925">
    <property type="entry name" value="TetR_C_13"/>
    <property type="match status" value="1"/>
</dbReference>
<keyword evidence="7" id="KW-0804">Transcription</keyword>
<dbReference type="PROSITE" id="PS50977">
    <property type="entry name" value="HTH_TETR_2"/>
    <property type="match status" value="1"/>
</dbReference>
<dbReference type="CDD" id="cd00400">
    <property type="entry name" value="Voltage_gated_ClC"/>
    <property type="match status" value="1"/>
</dbReference>